<proteinExistence type="predicted"/>
<dbReference type="InterPro" id="IPR036736">
    <property type="entry name" value="ACP-like_sf"/>
</dbReference>
<dbReference type="Pfam" id="PF00550">
    <property type="entry name" value="PP-binding"/>
    <property type="match status" value="1"/>
</dbReference>
<keyword evidence="3" id="KW-1185">Reference proteome</keyword>
<protein>
    <submittedName>
        <fullName evidence="2">Acyl carrier protein</fullName>
    </submittedName>
</protein>
<dbReference type="Gene3D" id="1.10.1200.10">
    <property type="entry name" value="ACP-like"/>
    <property type="match status" value="1"/>
</dbReference>
<organism evidence="2 3">
    <name type="scientific">Nocardia xishanensis</name>
    <dbReference type="NCBI Taxonomy" id="238964"/>
    <lineage>
        <taxon>Bacteria</taxon>
        <taxon>Bacillati</taxon>
        <taxon>Actinomycetota</taxon>
        <taxon>Actinomycetes</taxon>
        <taxon>Mycobacteriales</taxon>
        <taxon>Nocardiaceae</taxon>
        <taxon>Nocardia</taxon>
    </lineage>
</organism>
<dbReference type="RefSeq" id="WP_397091791.1">
    <property type="nucleotide sequence ID" value="NZ_JBIRYO010000004.1"/>
</dbReference>
<name>A0ABW7WWH2_9NOCA</name>
<dbReference type="PROSITE" id="PS50075">
    <property type="entry name" value="CARRIER"/>
    <property type="match status" value="1"/>
</dbReference>
<accession>A0ABW7WWH2</accession>
<dbReference type="InterPro" id="IPR009081">
    <property type="entry name" value="PP-bd_ACP"/>
</dbReference>
<evidence type="ECO:0000313" key="2">
    <source>
        <dbReference type="EMBL" id="MFI2473192.1"/>
    </source>
</evidence>
<dbReference type="Proteomes" id="UP001611415">
    <property type="component" value="Unassembled WGS sequence"/>
</dbReference>
<feature type="domain" description="Carrier" evidence="1">
    <location>
        <begin position="7"/>
        <end position="83"/>
    </location>
</feature>
<dbReference type="SUPFAM" id="SSF47336">
    <property type="entry name" value="ACP-like"/>
    <property type="match status" value="1"/>
</dbReference>
<evidence type="ECO:0000313" key="3">
    <source>
        <dbReference type="Proteomes" id="UP001611415"/>
    </source>
</evidence>
<evidence type="ECO:0000259" key="1">
    <source>
        <dbReference type="PROSITE" id="PS50075"/>
    </source>
</evidence>
<gene>
    <name evidence="2" type="ORF">ACH49W_07410</name>
</gene>
<sequence length="89" mass="9712">MTAAADTALAARVRRLVQTMAPQPPADLADEHRLVEDLGFDSLRLMELTVVLERAFELPRQRPEDLVGIRRVGQVIALVAGASRGNDHG</sequence>
<comment type="caution">
    <text evidence="2">The sequence shown here is derived from an EMBL/GenBank/DDBJ whole genome shotgun (WGS) entry which is preliminary data.</text>
</comment>
<dbReference type="EMBL" id="JBIRYO010000004">
    <property type="protein sequence ID" value="MFI2473192.1"/>
    <property type="molecule type" value="Genomic_DNA"/>
</dbReference>
<reference evidence="2 3" key="1">
    <citation type="submission" date="2024-10" db="EMBL/GenBank/DDBJ databases">
        <title>The Natural Products Discovery Center: Release of the First 8490 Sequenced Strains for Exploring Actinobacteria Biosynthetic Diversity.</title>
        <authorList>
            <person name="Kalkreuter E."/>
            <person name="Kautsar S.A."/>
            <person name="Yang D."/>
            <person name="Bader C.D."/>
            <person name="Teijaro C.N."/>
            <person name="Fluegel L."/>
            <person name="Davis C.M."/>
            <person name="Simpson J.R."/>
            <person name="Lauterbach L."/>
            <person name="Steele A.D."/>
            <person name="Gui C."/>
            <person name="Meng S."/>
            <person name="Li G."/>
            <person name="Viehrig K."/>
            <person name="Ye F."/>
            <person name="Su P."/>
            <person name="Kiefer A.F."/>
            <person name="Nichols A."/>
            <person name="Cepeda A.J."/>
            <person name="Yan W."/>
            <person name="Fan B."/>
            <person name="Jiang Y."/>
            <person name="Adhikari A."/>
            <person name="Zheng C.-J."/>
            <person name="Schuster L."/>
            <person name="Cowan T.M."/>
            <person name="Smanski M.J."/>
            <person name="Chevrette M.G."/>
            <person name="De Carvalho L.P.S."/>
            <person name="Shen B."/>
        </authorList>
    </citation>
    <scope>NUCLEOTIDE SEQUENCE [LARGE SCALE GENOMIC DNA]</scope>
    <source>
        <strain evidence="2 3">NPDC019275</strain>
    </source>
</reference>